<feature type="region of interest" description="Disordered" evidence="1">
    <location>
        <begin position="1"/>
        <end position="23"/>
    </location>
</feature>
<organism evidence="2 3">
    <name type="scientific">Sesamum alatum</name>
    <dbReference type="NCBI Taxonomy" id="300844"/>
    <lineage>
        <taxon>Eukaryota</taxon>
        <taxon>Viridiplantae</taxon>
        <taxon>Streptophyta</taxon>
        <taxon>Embryophyta</taxon>
        <taxon>Tracheophyta</taxon>
        <taxon>Spermatophyta</taxon>
        <taxon>Magnoliopsida</taxon>
        <taxon>eudicotyledons</taxon>
        <taxon>Gunneridae</taxon>
        <taxon>Pentapetalae</taxon>
        <taxon>asterids</taxon>
        <taxon>lamiids</taxon>
        <taxon>Lamiales</taxon>
        <taxon>Pedaliaceae</taxon>
        <taxon>Sesamum</taxon>
    </lineage>
</organism>
<gene>
    <name evidence="2" type="ORF">Salat_0240300</name>
</gene>
<sequence length="159" mass="17324">MFVGGGTRVGENSGGERGGCRVVGQGSEGEWARLWVGRGDSADWAGLGVHSACGPKYGPISISPTFNKDTVSNVGLTHKEKSGNKEVHSGPLNLELDPTSKSNPFTVVMMGESQLRQIQSGPRGGFLKQFETESFEQNSRNQVWVWKFEVRKRLLISKT</sequence>
<dbReference type="Proteomes" id="UP001293254">
    <property type="component" value="Unassembled WGS sequence"/>
</dbReference>
<dbReference type="AlphaFoldDB" id="A0AAE2CYA0"/>
<comment type="caution">
    <text evidence="2">The sequence shown here is derived from an EMBL/GenBank/DDBJ whole genome shotgun (WGS) entry which is preliminary data.</text>
</comment>
<evidence type="ECO:0000313" key="3">
    <source>
        <dbReference type="Proteomes" id="UP001293254"/>
    </source>
</evidence>
<evidence type="ECO:0000313" key="2">
    <source>
        <dbReference type="EMBL" id="KAK4439056.1"/>
    </source>
</evidence>
<name>A0AAE2CYA0_9LAMI</name>
<accession>A0AAE2CYA0</accession>
<protein>
    <submittedName>
        <fullName evidence="2">Uncharacterized protein</fullName>
    </submittedName>
</protein>
<feature type="compositionally biased region" description="Gly residues" evidence="1">
    <location>
        <begin position="1"/>
        <end position="17"/>
    </location>
</feature>
<proteinExistence type="predicted"/>
<keyword evidence="3" id="KW-1185">Reference proteome</keyword>
<evidence type="ECO:0000256" key="1">
    <source>
        <dbReference type="SAM" id="MobiDB-lite"/>
    </source>
</evidence>
<dbReference type="EMBL" id="JACGWO010000001">
    <property type="protein sequence ID" value="KAK4439056.1"/>
    <property type="molecule type" value="Genomic_DNA"/>
</dbReference>
<reference evidence="2" key="2">
    <citation type="journal article" date="2024" name="Plant">
        <title>Genomic evolution and insights into agronomic trait innovations of Sesamum species.</title>
        <authorList>
            <person name="Miao H."/>
            <person name="Wang L."/>
            <person name="Qu L."/>
            <person name="Liu H."/>
            <person name="Sun Y."/>
            <person name="Le M."/>
            <person name="Wang Q."/>
            <person name="Wei S."/>
            <person name="Zheng Y."/>
            <person name="Lin W."/>
            <person name="Duan Y."/>
            <person name="Cao H."/>
            <person name="Xiong S."/>
            <person name="Wang X."/>
            <person name="Wei L."/>
            <person name="Li C."/>
            <person name="Ma Q."/>
            <person name="Ju M."/>
            <person name="Zhao R."/>
            <person name="Li G."/>
            <person name="Mu C."/>
            <person name="Tian Q."/>
            <person name="Mei H."/>
            <person name="Zhang T."/>
            <person name="Gao T."/>
            <person name="Zhang H."/>
        </authorList>
    </citation>
    <scope>NUCLEOTIDE SEQUENCE</scope>
    <source>
        <strain evidence="2">3651</strain>
    </source>
</reference>
<reference evidence="2" key="1">
    <citation type="submission" date="2020-06" db="EMBL/GenBank/DDBJ databases">
        <authorList>
            <person name="Li T."/>
            <person name="Hu X."/>
            <person name="Zhang T."/>
            <person name="Song X."/>
            <person name="Zhang H."/>
            <person name="Dai N."/>
            <person name="Sheng W."/>
            <person name="Hou X."/>
            <person name="Wei L."/>
        </authorList>
    </citation>
    <scope>NUCLEOTIDE SEQUENCE</scope>
    <source>
        <strain evidence="2">3651</strain>
        <tissue evidence="2">Leaf</tissue>
    </source>
</reference>